<proteinExistence type="predicted"/>
<name>A0A7T1KSD6_9CAUD</name>
<evidence type="ECO:0000256" key="1">
    <source>
        <dbReference type="SAM" id="MobiDB-lite"/>
    </source>
</evidence>
<dbReference type="RefSeq" id="YP_010002657.1">
    <property type="nucleotide sequence ID" value="NC_053246.1"/>
</dbReference>
<dbReference type="KEGG" id="vg:63027208"/>
<dbReference type="EMBL" id="MW314850">
    <property type="protein sequence ID" value="QPO17174.1"/>
    <property type="molecule type" value="Genomic_DNA"/>
</dbReference>
<evidence type="ECO:0000313" key="3">
    <source>
        <dbReference type="Proteomes" id="UP000594820"/>
    </source>
</evidence>
<sequence>MSKADIATASIAAGQLQSGSIGRWVEFGAVQNHNNGGVPIKVYGLLVGVDHVLGSTALHVAGGPDEGGFETFPVNPLNRVHVSPDGPEEGRP</sequence>
<organism evidence="2 3">
    <name type="scientific">Gordonia phage Lilbeanie</name>
    <dbReference type="NCBI Taxonomy" id="2794947"/>
    <lineage>
        <taxon>Viruses</taxon>
        <taxon>Duplodnaviria</taxon>
        <taxon>Heunggongvirae</taxon>
        <taxon>Uroviricota</taxon>
        <taxon>Caudoviricetes</taxon>
        <taxon>Stackebrandtviridae</taxon>
        <taxon>Lilbeanievirus</taxon>
        <taxon>Lilbeanievirus lilbeanie</taxon>
    </lineage>
</organism>
<feature type="region of interest" description="Disordered" evidence="1">
    <location>
        <begin position="69"/>
        <end position="92"/>
    </location>
</feature>
<evidence type="ECO:0000313" key="2">
    <source>
        <dbReference type="EMBL" id="QPO17174.1"/>
    </source>
</evidence>
<accession>A0A7T1KSD6</accession>
<gene>
    <name evidence="2" type="primary">96</name>
    <name evidence="2" type="ORF">SEA_LILBEANIE_96</name>
</gene>
<keyword evidence="3" id="KW-1185">Reference proteome</keyword>
<protein>
    <submittedName>
        <fullName evidence="2">Uncharacterized protein</fullName>
    </submittedName>
</protein>
<reference evidence="2 3" key="1">
    <citation type="submission" date="2020-12" db="EMBL/GenBank/DDBJ databases">
        <authorList>
            <person name="Mahalingham V.A."/>
            <person name="Abad L.A."/>
            <person name="Dennis E.A."/>
            <person name="Alston T.C."/>
            <person name="Buckley J.R."/>
            <person name="Cao N.T."/>
            <person name="Cole K.B."/>
            <person name="Davis H.C."/>
            <person name="Fisher D.E."/>
            <person name="Jennings A.R."/>
            <person name="Litwin A.R."/>
            <person name="McCartney J.B."/>
            <person name="Mitchell K.E."/>
            <person name="Nasser J.B."/>
            <person name="Paudel P."/>
            <person name="Richoux S.A."/>
            <person name="Sisung K.L."/>
            <person name="Smith M.L."/>
            <person name="Sonnier C.R."/>
            <person name="Underwood K.G."/>
            <person name="Hunter C.W."/>
            <person name="Gottschalck B.A."/>
            <person name="Wiggina Z.F."/>
            <person name="Spears T.J."/>
            <person name="Hancock A.M."/>
            <person name="Gissendanner C.R."/>
            <person name="Findley A.M."/>
            <person name="Garlena R.A."/>
            <person name="Russell D.A."/>
            <person name="Jacobs-Sera D."/>
            <person name="Hatfull G.F."/>
        </authorList>
    </citation>
    <scope>NUCLEOTIDE SEQUENCE [LARGE SCALE GENOMIC DNA]</scope>
</reference>
<dbReference type="Proteomes" id="UP000594820">
    <property type="component" value="Segment"/>
</dbReference>
<dbReference type="GeneID" id="63027208"/>